<name>A0AAV0YGJ1_VICFA</name>
<accession>A0AAV0YGJ1</accession>
<dbReference type="AlphaFoldDB" id="A0AAV0YGJ1"/>
<protein>
    <submittedName>
        <fullName evidence="1">Uncharacterized protein</fullName>
    </submittedName>
</protein>
<evidence type="ECO:0000313" key="1">
    <source>
        <dbReference type="EMBL" id="CAI8585125.1"/>
    </source>
</evidence>
<gene>
    <name evidence="1" type="ORF">VFH_U109080</name>
</gene>
<sequence length="116" mass="13192">MLSGSLAAVTFNNHNHCHSRNHHGGQPPLAAVPEHFMVSFSGVQRHSKHHVPFYVVPKPPFDPRDDHTRLHYFKNQSPPLLFVVVRLVNFSAMFLHTKVAVQSGSRSNIFLCSRTW</sequence>
<reference evidence="1 2" key="1">
    <citation type="submission" date="2023-01" db="EMBL/GenBank/DDBJ databases">
        <authorList>
            <person name="Kreplak J."/>
        </authorList>
    </citation>
    <scope>NUCLEOTIDE SEQUENCE [LARGE SCALE GENOMIC DNA]</scope>
</reference>
<keyword evidence="2" id="KW-1185">Reference proteome</keyword>
<evidence type="ECO:0000313" key="2">
    <source>
        <dbReference type="Proteomes" id="UP001157006"/>
    </source>
</evidence>
<organism evidence="1 2">
    <name type="scientific">Vicia faba</name>
    <name type="common">Broad bean</name>
    <name type="synonym">Faba vulgaris</name>
    <dbReference type="NCBI Taxonomy" id="3906"/>
    <lineage>
        <taxon>Eukaryota</taxon>
        <taxon>Viridiplantae</taxon>
        <taxon>Streptophyta</taxon>
        <taxon>Embryophyta</taxon>
        <taxon>Tracheophyta</taxon>
        <taxon>Spermatophyta</taxon>
        <taxon>Magnoliopsida</taxon>
        <taxon>eudicotyledons</taxon>
        <taxon>Gunneridae</taxon>
        <taxon>Pentapetalae</taxon>
        <taxon>rosids</taxon>
        <taxon>fabids</taxon>
        <taxon>Fabales</taxon>
        <taxon>Fabaceae</taxon>
        <taxon>Papilionoideae</taxon>
        <taxon>50 kb inversion clade</taxon>
        <taxon>NPAAA clade</taxon>
        <taxon>Hologalegina</taxon>
        <taxon>IRL clade</taxon>
        <taxon>Fabeae</taxon>
        <taxon>Vicia</taxon>
    </lineage>
</organism>
<proteinExistence type="predicted"/>
<dbReference type="Proteomes" id="UP001157006">
    <property type="component" value="Unassembled WGS sequence"/>
</dbReference>
<dbReference type="EMBL" id="CATIWC010003012">
    <property type="protein sequence ID" value="CAI8585125.1"/>
    <property type="molecule type" value="Genomic_DNA"/>
</dbReference>
<comment type="caution">
    <text evidence="1">The sequence shown here is derived from an EMBL/GenBank/DDBJ whole genome shotgun (WGS) entry which is preliminary data.</text>
</comment>